<name>A0AA37UQ32_9PEZI</name>
<evidence type="ECO:0000313" key="2">
    <source>
        <dbReference type="EMBL" id="GKT51720.1"/>
    </source>
</evidence>
<evidence type="ECO:0000313" key="3">
    <source>
        <dbReference type="Proteomes" id="UP001055115"/>
    </source>
</evidence>
<evidence type="ECO:0000256" key="1">
    <source>
        <dbReference type="SAM" id="MobiDB-lite"/>
    </source>
</evidence>
<accession>A0AA37UQ32</accession>
<dbReference type="EMBL" id="BQXU01000052">
    <property type="protein sequence ID" value="GKT51720.1"/>
    <property type="molecule type" value="Genomic_DNA"/>
</dbReference>
<organism evidence="2 3">
    <name type="scientific">Colletotrichum spaethianum</name>
    <dbReference type="NCBI Taxonomy" id="700344"/>
    <lineage>
        <taxon>Eukaryota</taxon>
        <taxon>Fungi</taxon>
        <taxon>Dikarya</taxon>
        <taxon>Ascomycota</taxon>
        <taxon>Pezizomycotina</taxon>
        <taxon>Sordariomycetes</taxon>
        <taxon>Hypocreomycetidae</taxon>
        <taxon>Glomerellales</taxon>
        <taxon>Glomerellaceae</taxon>
        <taxon>Colletotrichum</taxon>
        <taxon>Colletotrichum spaethianum species complex</taxon>
    </lineage>
</organism>
<protein>
    <submittedName>
        <fullName evidence="2">Uncharacterized protein</fullName>
    </submittedName>
</protein>
<dbReference type="RefSeq" id="XP_049134070.1">
    <property type="nucleotide sequence ID" value="XM_049278113.1"/>
</dbReference>
<gene>
    <name evidence="2" type="ORF">ColSpa_11901</name>
</gene>
<sequence length="64" mass="7096">MDSQQQGKRKKVQLDPNTKFANIEDIRRAQIEGGEAEDCPAESSESELPSEAESCIWVGGKDEE</sequence>
<feature type="compositionally biased region" description="Acidic residues" evidence="1">
    <location>
        <begin position="34"/>
        <end position="50"/>
    </location>
</feature>
<proteinExistence type="predicted"/>
<reference evidence="2 3" key="1">
    <citation type="submission" date="2022-03" db="EMBL/GenBank/DDBJ databases">
        <title>Genome data of Colletotrichum spp.</title>
        <authorList>
            <person name="Utami Y.D."/>
            <person name="Hiruma K."/>
        </authorList>
    </citation>
    <scope>NUCLEOTIDE SEQUENCE [LARGE SCALE GENOMIC DNA]</scope>
    <source>
        <strain evidence="2 3">MAFF 239500</strain>
    </source>
</reference>
<comment type="caution">
    <text evidence="2">The sequence shown here is derived from an EMBL/GenBank/DDBJ whole genome shotgun (WGS) entry which is preliminary data.</text>
</comment>
<dbReference type="Proteomes" id="UP001055115">
    <property type="component" value="Unassembled WGS sequence"/>
</dbReference>
<dbReference type="GeneID" id="73332703"/>
<keyword evidence="3" id="KW-1185">Reference proteome</keyword>
<dbReference type="AlphaFoldDB" id="A0AA37UQ32"/>
<feature type="region of interest" description="Disordered" evidence="1">
    <location>
        <begin position="31"/>
        <end position="64"/>
    </location>
</feature>